<evidence type="ECO:0000313" key="1">
    <source>
        <dbReference type="EMBL" id="RST96630.1"/>
    </source>
</evidence>
<evidence type="ECO:0000313" key="2">
    <source>
        <dbReference type="Proteomes" id="UP000287239"/>
    </source>
</evidence>
<protein>
    <recommendedName>
        <fullName evidence="3">DNA-binding protein</fullName>
    </recommendedName>
</protein>
<organism evidence="1 2">
    <name type="scientific">Vagococcus salmoninarum</name>
    <dbReference type="NCBI Taxonomy" id="2739"/>
    <lineage>
        <taxon>Bacteria</taxon>
        <taxon>Bacillati</taxon>
        <taxon>Bacillota</taxon>
        <taxon>Bacilli</taxon>
        <taxon>Lactobacillales</taxon>
        <taxon>Enterococcaceae</taxon>
        <taxon>Vagococcus</taxon>
    </lineage>
</organism>
<proteinExistence type="predicted"/>
<dbReference type="EMBL" id="NGJU01000006">
    <property type="protein sequence ID" value="RST96630.1"/>
    <property type="molecule type" value="Genomic_DNA"/>
</dbReference>
<dbReference type="GeneID" id="98567760"/>
<gene>
    <name evidence="1" type="ORF">CBF35_05200</name>
</gene>
<dbReference type="Proteomes" id="UP000287239">
    <property type="component" value="Unassembled WGS sequence"/>
</dbReference>
<name>A0A429ZSA8_9ENTE</name>
<reference evidence="1 2" key="1">
    <citation type="submission" date="2017-05" db="EMBL/GenBank/DDBJ databases">
        <title>Vagococcus spp. assemblies.</title>
        <authorList>
            <person name="Gulvik C.A."/>
        </authorList>
    </citation>
    <scope>NUCLEOTIDE SEQUENCE [LARGE SCALE GENOMIC DNA]</scope>
    <source>
        <strain evidence="1 2">NCFB 2777</strain>
    </source>
</reference>
<accession>A0A429ZSA8</accession>
<dbReference type="OrthoDB" id="2187530at2"/>
<comment type="caution">
    <text evidence="1">The sequence shown here is derived from an EMBL/GenBank/DDBJ whole genome shotgun (WGS) entry which is preliminary data.</text>
</comment>
<keyword evidence="2" id="KW-1185">Reference proteome</keyword>
<dbReference type="RefSeq" id="WP_126778910.1">
    <property type="nucleotide sequence ID" value="NZ_NGJU01000006.1"/>
</dbReference>
<evidence type="ECO:0008006" key="3">
    <source>
        <dbReference type="Google" id="ProtNLM"/>
    </source>
</evidence>
<dbReference type="AlphaFoldDB" id="A0A429ZSA8"/>
<sequence length="96" mass="11176">MQITIPDNVIEKELAEKLVFIVLKEVDSRLKLLNQTVELPPYPNKSQVKEVLGIGDDKLSDWLARGLKCQIWSKQDIRIERGELQEFLKKMEVKEV</sequence>